<feature type="transmembrane region" description="Helical" evidence="7">
    <location>
        <begin position="159"/>
        <end position="177"/>
    </location>
</feature>
<comment type="similarity">
    <text evidence="2">Belongs to the UPF0126 family.</text>
</comment>
<feature type="transmembrane region" description="Helical" evidence="7">
    <location>
        <begin position="12"/>
        <end position="33"/>
    </location>
</feature>
<evidence type="ECO:0000313" key="10">
    <source>
        <dbReference type="Proteomes" id="UP000249066"/>
    </source>
</evidence>
<name>A0A2W5AB63_9SPHN</name>
<evidence type="ECO:0000256" key="1">
    <source>
        <dbReference type="ARBA" id="ARBA00004651"/>
    </source>
</evidence>
<gene>
    <name evidence="9" type="ORF">DI623_06460</name>
</gene>
<evidence type="ECO:0000256" key="2">
    <source>
        <dbReference type="ARBA" id="ARBA00008193"/>
    </source>
</evidence>
<organism evidence="9 10">
    <name type="scientific">Sphingomonas sanxanigenens</name>
    <dbReference type="NCBI Taxonomy" id="397260"/>
    <lineage>
        <taxon>Bacteria</taxon>
        <taxon>Pseudomonadati</taxon>
        <taxon>Pseudomonadota</taxon>
        <taxon>Alphaproteobacteria</taxon>
        <taxon>Sphingomonadales</taxon>
        <taxon>Sphingomonadaceae</taxon>
        <taxon>Sphingomonas</taxon>
    </lineage>
</organism>
<dbReference type="PANTHER" id="PTHR30506:SF3">
    <property type="entry name" value="UPF0126 INNER MEMBRANE PROTEIN YADS-RELATED"/>
    <property type="match status" value="1"/>
</dbReference>
<dbReference type="GO" id="GO:0005886">
    <property type="term" value="C:plasma membrane"/>
    <property type="evidence" value="ECO:0007669"/>
    <property type="project" value="UniProtKB-SubCell"/>
</dbReference>
<feature type="transmembrane region" description="Helical" evidence="7">
    <location>
        <begin position="98"/>
        <end position="116"/>
    </location>
</feature>
<evidence type="ECO:0000256" key="7">
    <source>
        <dbReference type="SAM" id="Phobius"/>
    </source>
</evidence>
<feature type="transmembrane region" description="Helical" evidence="7">
    <location>
        <begin position="39"/>
        <end position="60"/>
    </location>
</feature>
<feature type="transmembrane region" description="Helical" evidence="7">
    <location>
        <begin position="184"/>
        <end position="204"/>
    </location>
</feature>
<evidence type="ECO:0000259" key="8">
    <source>
        <dbReference type="Pfam" id="PF03458"/>
    </source>
</evidence>
<proteinExistence type="inferred from homology"/>
<dbReference type="AlphaFoldDB" id="A0A2W5AB63"/>
<comment type="subcellular location">
    <subcellularLocation>
        <location evidence="1">Cell membrane</location>
        <topology evidence="1">Multi-pass membrane protein</topology>
    </subcellularLocation>
</comment>
<keyword evidence="3" id="KW-1003">Cell membrane</keyword>
<evidence type="ECO:0000256" key="4">
    <source>
        <dbReference type="ARBA" id="ARBA00022692"/>
    </source>
</evidence>
<evidence type="ECO:0000313" key="9">
    <source>
        <dbReference type="EMBL" id="PZO90536.1"/>
    </source>
</evidence>
<feature type="domain" description="Glycine transporter" evidence="8">
    <location>
        <begin position="15"/>
        <end position="89"/>
    </location>
</feature>
<dbReference type="Proteomes" id="UP000249066">
    <property type="component" value="Unassembled WGS sequence"/>
</dbReference>
<keyword evidence="5 7" id="KW-1133">Transmembrane helix</keyword>
<comment type="caution">
    <text evidence="9">The sequence shown here is derived from an EMBL/GenBank/DDBJ whole genome shotgun (WGS) entry which is preliminary data.</text>
</comment>
<evidence type="ECO:0000256" key="6">
    <source>
        <dbReference type="ARBA" id="ARBA00023136"/>
    </source>
</evidence>
<reference evidence="9 10" key="1">
    <citation type="submission" date="2017-08" db="EMBL/GenBank/DDBJ databases">
        <title>Infants hospitalized years apart are colonized by the same room-sourced microbial strains.</title>
        <authorList>
            <person name="Brooks B."/>
            <person name="Olm M.R."/>
            <person name="Firek B.A."/>
            <person name="Baker R."/>
            <person name="Thomas B.C."/>
            <person name="Morowitz M.J."/>
            <person name="Banfield J.F."/>
        </authorList>
    </citation>
    <scope>NUCLEOTIDE SEQUENCE [LARGE SCALE GENOMIC DNA]</scope>
    <source>
        <strain evidence="9">S2_018_000_R2_101</strain>
    </source>
</reference>
<evidence type="ECO:0000256" key="5">
    <source>
        <dbReference type="ARBA" id="ARBA00022989"/>
    </source>
</evidence>
<dbReference type="Pfam" id="PF03458">
    <property type="entry name" value="Gly_transporter"/>
    <property type="match status" value="2"/>
</dbReference>
<sequence length="209" mass="21260">MTGAGAGIRIRLLTAIDLTGTFVLAVHGASVAAAAGLDLLGIVAIALISAMGGGIIRDLLVGESPPEALRHWPLITVALTGALLAILFVHRVEIVPEGPLLVIDALGLSLLAVAAAEKSLDYKLTPVAAILMAAIGGCGGGAIRDVLLMQVPAVLRTDFLATAAIAGAAILVAGRYIGMRPGWAALAGGVTCCLLRLLAIWQGWQLPHF</sequence>
<dbReference type="PANTHER" id="PTHR30506">
    <property type="entry name" value="INNER MEMBRANE PROTEIN"/>
    <property type="match status" value="1"/>
</dbReference>
<dbReference type="EMBL" id="QFNN01000026">
    <property type="protein sequence ID" value="PZO90536.1"/>
    <property type="molecule type" value="Genomic_DNA"/>
</dbReference>
<keyword evidence="4 7" id="KW-0812">Transmembrane</keyword>
<accession>A0A2W5AB63</accession>
<evidence type="ECO:0000256" key="3">
    <source>
        <dbReference type="ARBA" id="ARBA00022475"/>
    </source>
</evidence>
<feature type="domain" description="Glycine transporter" evidence="8">
    <location>
        <begin position="102"/>
        <end position="173"/>
    </location>
</feature>
<keyword evidence="6 7" id="KW-0472">Membrane</keyword>
<protein>
    <recommendedName>
        <fullName evidence="8">Glycine transporter domain-containing protein</fullName>
    </recommendedName>
</protein>
<feature type="transmembrane region" description="Helical" evidence="7">
    <location>
        <begin position="128"/>
        <end position="147"/>
    </location>
</feature>
<dbReference type="InterPro" id="IPR005115">
    <property type="entry name" value="Gly_transporter"/>
</dbReference>
<feature type="transmembrane region" description="Helical" evidence="7">
    <location>
        <begin position="72"/>
        <end position="92"/>
    </location>
</feature>